<sequence length="271" mass="29055">MTKARTLAVFGSVRIREFVKSRDEGKSRLERVAGLIGLHSVRAGGMDIGSAAGTLRLRKNDAFLSSHDAPLLASPRDDLRLLSIVIPAEALTGYPAPGPGEVRPIASASALLDPAVAFAERAAAADAEPVSGFGNYYFERLLQEMVLGVAVEGTRSPRVGPASDVYRDAMSTILAQRSDPNLTPRGIADQLKVSLRQLQRAFRSREMTPERAIRRSRVEHALDLLTDRTYDGLSIAEIGQYSGFSGGSSLARAMAQEGRPSPSAVRRSIAA</sequence>
<dbReference type="Pfam" id="PF12833">
    <property type="entry name" value="HTH_18"/>
    <property type="match status" value="1"/>
</dbReference>
<keyword evidence="7" id="KW-1185">Reference proteome</keyword>
<keyword evidence="3" id="KW-0804">Transcription</keyword>
<organism evidence="6 7">
    <name type="scientific">Microbacterium croceum</name>
    <dbReference type="NCBI Taxonomy" id="2851645"/>
    <lineage>
        <taxon>Bacteria</taxon>
        <taxon>Bacillati</taxon>
        <taxon>Actinomycetota</taxon>
        <taxon>Actinomycetes</taxon>
        <taxon>Micrococcales</taxon>
        <taxon>Microbacteriaceae</taxon>
        <taxon>Microbacterium</taxon>
    </lineage>
</organism>
<dbReference type="InterPro" id="IPR050204">
    <property type="entry name" value="AraC_XylS_family_regulators"/>
</dbReference>
<dbReference type="PROSITE" id="PS01124">
    <property type="entry name" value="HTH_ARAC_FAMILY_2"/>
    <property type="match status" value="1"/>
</dbReference>
<reference evidence="6 7" key="1">
    <citation type="submission" date="2021-06" db="EMBL/GenBank/DDBJ databases">
        <title>Genome-based taxonomic framework of Microbacterium strains isolated from marine environment, the description of four new species and reclassification of four preexisting species.</title>
        <authorList>
            <person name="Lee S.D."/>
            <person name="Kim S.-M."/>
            <person name="Byeon Y.-S."/>
            <person name="Yang H.L."/>
            <person name="Kim I.S."/>
        </authorList>
    </citation>
    <scope>NUCLEOTIDE SEQUENCE [LARGE SCALE GENOMIC DNA]</scope>
    <source>
        <strain evidence="6 7">SSW1-49</strain>
    </source>
</reference>
<feature type="region of interest" description="Disordered" evidence="4">
    <location>
        <begin position="252"/>
        <end position="271"/>
    </location>
</feature>
<evidence type="ECO:0000259" key="5">
    <source>
        <dbReference type="PROSITE" id="PS01124"/>
    </source>
</evidence>
<name>A0ABT0FFT2_9MICO</name>
<evidence type="ECO:0000256" key="4">
    <source>
        <dbReference type="SAM" id="MobiDB-lite"/>
    </source>
</evidence>
<keyword evidence="2" id="KW-0238">DNA-binding</keyword>
<protein>
    <submittedName>
        <fullName evidence="6">Helix-turn-helix domain-containing protein</fullName>
    </submittedName>
</protein>
<dbReference type="Gene3D" id="1.10.10.60">
    <property type="entry name" value="Homeodomain-like"/>
    <property type="match status" value="1"/>
</dbReference>
<dbReference type="Proteomes" id="UP001300096">
    <property type="component" value="Unassembled WGS sequence"/>
</dbReference>
<comment type="caution">
    <text evidence="6">The sequence shown here is derived from an EMBL/GenBank/DDBJ whole genome shotgun (WGS) entry which is preliminary data.</text>
</comment>
<accession>A0ABT0FFT2</accession>
<keyword evidence="1" id="KW-0805">Transcription regulation</keyword>
<dbReference type="RefSeq" id="WP_247630253.1">
    <property type="nucleotide sequence ID" value="NZ_JAHWXN010000001.1"/>
</dbReference>
<feature type="domain" description="HTH araC/xylS-type" evidence="5">
    <location>
        <begin position="167"/>
        <end position="268"/>
    </location>
</feature>
<dbReference type="EMBL" id="JAHWXN010000001">
    <property type="protein sequence ID" value="MCK2036925.1"/>
    <property type="molecule type" value="Genomic_DNA"/>
</dbReference>
<proteinExistence type="predicted"/>
<evidence type="ECO:0000256" key="1">
    <source>
        <dbReference type="ARBA" id="ARBA00023015"/>
    </source>
</evidence>
<gene>
    <name evidence="6" type="ORF">KZC51_12355</name>
</gene>
<dbReference type="PANTHER" id="PTHR46796">
    <property type="entry name" value="HTH-TYPE TRANSCRIPTIONAL ACTIVATOR RHAS-RELATED"/>
    <property type="match status" value="1"/>
</dbReference>
<dbReference type="SMART" id="SM00342">
    <property type="entry name" value="HTH_ARAC"/>
    <property type="match status" value="1"/>
</dbReference>
<evidence type="ECO:0000313" key="6">
    <source>
        <dbReference type="EMBL" id="MCK2036925.1"/>
    </source>
</evidence>
<evidence type="ECO:0000313" key="7">
    <source>
        <dbReference type="Proteomes" id="UP001300096"/>
    </source>
</evidence>
<evidence type="ECO:0000256" key="2">
    <source>
        <dbReference type="ARBA" id="ARBA00023125"/>
    </source>
</evidence>
<dbReference type="InterPro" id="IPR018060">
    <property type="entry name" value="HTH_AraC"/>
</dbReference>
<evidence type="ECO:0000256" key="3">
    <source>
        <dbReference type="ARBA" id="ARBA00023163"/>
    </source>
</evidence>
<dbReference type="PANTHER" id="PTHR46796:SF12">
    <property type="entry name" value="HTH-TYPE DNA-BINDING TRANSCRIPTIONAL ACTIVATOR EUTR"/>
    <property type="match status" value="1"/>
</dbReference>